<keyword evidence="1 6" id="KW-0732">Signal</keyword>
<evidence type="ECO:0000256" key="6">
    <source>
        <dbReference type="SAM" id="SignalP"/>
    </source>
</evidence>
<keyword evidence="2" id="KW-0677">Repeat</keyword>
<dbReference type="SUPFAM" id="SSF56487">
    <property type="entry name" value="SRCR-like"/>
    <property type="match status" value="1"/>
</dbReference>
<evidence type="ECO:0000313" key="8">
    <source>
        <dbReference type="EnsemblMetazoa" id="XP_020906908.1"/>
    </source>
</evidence>
<feature type="signal peptide" evidence="6">
    <location>
        <begin position="1"/>
        <end position="23"/>
    </location>
</feature>
<dbReference type="GeneID" id="110244998"/>
<evidence type="ECO:0000256" key="4">
    <source>
        <dbReference type="ARBA" id="ARBA00023180"/>
    </source>
</evidence>
<protein>
    <recommendedName>
        <fullName evidence="7">SRCR domain-containing protein</fullName>
    </recommendedName>
</protein>
<evidence type="ECO:0000313" key="9">
    <source>
        <dbReference type="Proteomes" id="UP000887567"/>
    </source>
</evidence>
<feature type="domain" description="SRCR" evidence="7">
    <location>
        <begin position="29"/>
        <end position="130"/>
    </location>
</feature>
<dbReference type="OrthoDB" id="536948at2759"/>
<evidence type="ECO:0000256" key="2">
    <source>
        <dbReference type="ARBA" id="ARBA00022737"/>
    </source>
</evidence>
<dbReference type="SMART" id="SM00202">
    <property type="entry name" value="SR"/>
    <property type="match status" value="1"/>
</dbReference>
<evidence type="ECO:0000256" key="3">
    <source>
        <dbReference type="ARBA" id="ARBA00023157"/>
    </source>
</evidence>
<dbReference type="InterPro" id="IPR001190">
    <property type="entry name" value="SRCR"/>
</dbReference>
<dbReference type="Gene3D" id="3.10.250.10">
    <property type="entry name" value="SRCR-like domain"/>
    <property type="match status" value="1"/>
</dbReference>
<reference evidence="8" key="1">
    <citation type="submission" date="2022-11" db="UniProtKB">
        <authorList>
            <consortium name="EnsemblMetazoa"/>
        </authorList>
    </citation>
    <scope>IDENTIFICATION</scope>
</reference>
<dbReference type="EnsemblMetazoa" id="XM_021051249.2">
    <property type="protein sequence ID" value="XP_020906908.1"/>
    <property type="gene ID" value="LOC110244998"/>
</dbReference>
<keyword evidence="9" id="KW-1185">Reference proteome</keyword>
<keyword evidence="3 5" id="KW-1015">Disulfide bond</keyword>
<dbReference type="PANTHER" id="PTHR19331">
    <property type="entry name" value="SCAVENGER RECEPTOR DOMAIN-CONTAINING"/>
    <property type="match status" value="1"/>
</dbReference>
<dbReference type="OMA" id="CANAGWG"/>
<dbReference type="PANTHER" id="PTHR19331:SF465">
    <property type="entry name" value="EGG PEPTIDE SPERACT RECEPTOR"/>
    <property type="match status" value="1"/>
</dbReference>
<evidence type="ECO:0000259" key="7">
    <source>
        <dbReference type="PROSITE" id="PS50287"/>
    </source>
</evidence>
<dbReference type="PRINTS" id="PR00258">
    <property type="entry name" value="SPERACTRCPTR"/>
</dbReference>
<feature type="disulfide bond" evidence="5">
    <location>
        <begin position="98"/>
        <end position="108"/>
    </location>
</feature>
<comment type="caution">
    <text evidence="5">Lacks conserved residue(s) required for the propagation of feature annotation.</text>
</comment>
<evidence type="ECO:0000256" key="5">
    <source>
        <dbReference type="PROSITE-ProRule" id="PRU00196"/>
    </source>
</evidence>
<proteinExistence type="predicted"/>
<accession>A0A913XNK8</accession>
<dbReference type="Proteomes" id="UP000887567">
    <property type="component" value="Unplaced"/>
</dbReference>
<dbReference type="InterPro" id="IPR036772">
    <property type="entry name" value="SRCR-like_dom_sf"/>
</dbReference>
<organism evidence="8 9">
    <name type="scientific">Exaiptasia diaphana</name>
    <name type="common">Tropical sea anemone</name>
    <name type="synonym">Aiptasia pulchella</name>
    <dbReference type="NCBI Taxonomy" id="2652724"/>
    <lineage>
        <taxon>Eukaryota</taxon>
        <taxon>Metazoa</taxon>
        <taxon>Cnidaria</taxon>
        <taxon>Anthozoa</taxon>
        <taxon>Hexacorallia</taxon>
        <taxon>Actiniaria</taxon>
        <taxon>Aiptasiidae</taxon>
        <taxon>Exaiptasia</taxon>
    </lineage>
</organism>
<name>A0A913XNK8_EXADI</name>
<dbReference type="RefSeq" id="XP_020906908.1">
    <property type="nucleotide sequence ID" value="XM_021051249.2"/>
</dbReference>
<feature type="chain" id="PRO_5036732868" description="SRCR domain-containing protein" evidence="6">
    <location>
        <begin position="24"/>
        <end position="143"/>
    </location>
</feature>
<dbReference type="FunFam" id="3.10.250.10:FF:000006">
    <property type="entry name" value="neurotrypsin isoform X2"/>
    <property type="match status" value="1"/>
</dbReference>
<dbReference type="GO" id="GO:0016020">
    <property type="term" value="C:membrane"/>
    <property type="evidence" value="ECO:0007669"/>
    <property type="project" value="InterPro"/>
</dbReference>
<dbReference type="PROSITE" id="PS50287">
    <property type="entry name" value="SRCR_2"/>
    <property type="match status" value="1"/>
</dbReference>
<evidence type="ECO:0000256" key="1">
    <source>
        <dbReference type="ARBA" id="ARBA00022729"/>
    </source>
</evidence>
<dbReference type="AlphaFoldDB" id="A0A913XNK8"/>
<feature type="disulfide bond" evidence="5">
    <location>
        <begin position="54"/>
        <end position="118"/>
    </location>
</feature>
<dbReference type="Pfam" id="PF00530">
    <property type="entry name" value="SRCR"/>
    <property type="match status" value="1"/>
</dbReference>
<sequence length="143" mass="15461">MVGTIYFLLLAAQFLAEKPFVNGQSLPRVRLVNGSHANEGRVEVYHNGQWGTVCDDSWDIIDANVVCRQLNLPPAVSAPGQARFGSGRAPFLLDNVGCNGNETSLDQCPSRGWGVHHCYKGWEEAGVVCGISTPSPSTDCDRD</sequence>
<keyword evidence="4" id="KW-0325">Glycoprotein</keyword>
<dbReference type="KEGG" id="epa:110244998"/>